<comment type="caution">
    <text evidence="1">The sequence shown here is derived from an EMBL/GenBank/DDBJ whole genome shotgun (WGS) entry which is preliminary data.</text>
</comment>
<gene>
    <name evidence="1" type="ORF">KUF71_023133</name>
</gene>
<feature type="non-terminal residue" evidence="1">
    <location>
        <position position="100"/>
    </location>
</feature>
<protein>
    <submittedName>
        <fullName evidence="1">Protein PUTATIVE RECOMBINATION INITIATION DEFECT 1</fullName>
    </submittedName>
</protein>
<organism evidence="1 2">
    <name type="scientific">Frankliniella fusca</name>
    <dbReference type="NCBI Taxonomy" id="407009"/>
    <lineage>
        <taxon>Eukaryota</taxon>
        <taxon>Metazoa</taxon>
        <taxon>Ecdysozoa</taxon>
        <taxon>Arthropoda</taxon>
        <taxon>Hexapoda</taxon>
        <taxon>Insecta</taxon>
        <taxon>Pterygota</taxon>
        <taxon>Neoptera</taxon>
        <taxon>Paraneoptera</taxon>
        <taxon>Thysanoptera</taxon>
        <taxon>Terebrantia</taxon>
        <taxon>Thripoidea</taxon>
        <taxon>Thripidae</taxon>
        <taxon>Frankliniella</taxon>
    </lineage>
</organism>
<proteinExistence type="predicted"/>
<keyword evidence="2" id="KW-1185">Reference proteome</keyword>
<dbReference type="EMBL" id="JAHWGI010000335">
    <property type="protein sequence ID" value="KAK3913676.1"/>
    <property type="molecule type" value="Genomic_DNA"/>
</dbReference>
<reference evidence="1" key="2">
    <citation type="journal article" date="2023" name="BMC Genomics">
        <title>Pest status, molecular evolution, and epigenetic factors derived from the genome assembly of Frankliniella fusca, a thysanopteran phytovirus vector.</title>
        <authorList>
            <person name="Catto M.A."/>
            <person name="Labadie P.E."/>
            <person name="Jacobson A.L."/>
            <person name="Kennedy G.G."/>
            <person name="Srinivasan R."/>
            <person name="Hunt B.G."/>
        </authorList>
    </citation>
    <scope>NUCLEOTIDE SEQUENCE</scope>
    <source>
        <strain evidence="1">PL_HMW_Pooled</strain>
    </source>
</reference>
<dbReference type="Proteomes" id="UP001219518">
    <property type="component" value="Unassembled WGS sequence"/>
</dbReference>
<sequence length="100" mass="11531">MLSTPHKMLWRIPHRSRLLKKHHVLFDFDLLRRWCRGDGFELSRLPVGCSGSRHKYEKFTETMSCLHFTSVNIGCLTCVCAHCGGCCFVLHFSSVRIGFS</sequence>
<evidence type="ECO:0000313" key="2">
    <source>
        <dbReference type="Proteomes" id="UP001219518"/>
    </source>
</evidence>
<evidence type="ECO:0000313" key="1">
    <source>
        <dbReference type="EMBL" id="KAK3913676.1"/>
    </source>
</evidence>
<name>A0AAE1H2D4_9NEOP</name>
<dbReference type="AlphaFoldDB" id="A0AAE1H2D4"/>
<reference evidence="1" key="1">
    <citation type="submission" date="2021-07" db="EMBL/GenBank/DDBJ databases">
        <authorList>
            <person name="Catto M.A."/>
            <person name="Jacobson A."/>
            <person name="Kennedy G."/>
            <person name="Labadie P."/>
            <person name="Hunt B.G."/>
            <person name="Srinivasan R."/>
        </authorList>
    </citation>
    <scope>NUCLEOTIDE SEQUENCE</scope>
    <source>
        <strain evidence="1">PL_HMW_Pooled</strain>
        <tissue evidence="1">Head</tissue>
    </source>
</reference>
<accession>A0AAE1H2D4</accession>